<keyword evidence="1" id="KW-0812">Transmembrane</keyword>
<proteinExistence type="predicted"/>
<dbReference type="VEuPathDB" id="FungiDB:H257_02431"/>
<accession>A0A396ZRY6</accession>
<organism evidence="2 3">
    <name type="scientific">Aphanomyces astaci</name>
    <name type="common">Crayfish plague agent</name>
    <dbReference type="NCBI Taxonomy" id="112090"/>
    <lineage>
        <taxon>Eukaryota</taxon>
        <taxon>Sar</taxon>
        <taxon>Stramenopiles</taxon>
        <taxon>Oomycota</taxon>
        <taxon>Saprolegniomycetes</taxon>
        <taxon>Saprolegniales</taxon>
        <taxon>Verrucalvaceae</taxon>
        <taxon>Aphanomyces</taxon>
    </lineage>
</organism>
<dbReference type="EMBL" id="QUTA01012787">
    <property type="protein sequence ID" value="RHX97335.1"/>
    <property type="molecule type" value="Genomic_DNA"/>
</dbReference>
<evidence type="ECO:0000256" key="1">
    <source>
        <dbReference type="SAM" id="Phobius"/>
    </source>
</evidence>
<reference evidence="2 3" key="1">
    <citation type="submission" date="2018-08" db="EMBL/GenBank/DDBJ databases">
        <title>Aphanomyces genome sequencing and annotation.</title>
        <authorList>
            <person name="Minardi D."/>
            <person name="Oidtmann B."/>
            <person name="Van Der Giezen M."/>
            <person name="Studholme D.J."/>
        </authorList>
    </citation>
    <scope>NUCLEOTIDE SEQUENCE [LARGE SCALE GENOMIC DNA]</scope>
    <source>
        <strain evidence="2 3">Yx</strain>
    </source>
</reference>
<evidence type="ECO:0000313" key="2">
    <source>
        <dbReference type="EMBL" id="RHX97335.1"/>
    </source>
</evidence>
<keyword evidence="1" id="KW-0472">Membrane</keyword>
<dbReference type="Proteomes" id="UP000266239">
    <property type="component" value="Unassembled WGS sequence"/>
</dbReference>
<dbReference type="AlphaFoldDB" id="A0A396ZRY6"/>
<keyword evidence="1" id="KW-1133">Transmembrane helix</keyword>
<feature type="transmembrane region" description="Helical" evidence="1">
    <location>
        <begin position="105"/>
        <end position="125"/>
    </location>
</feature>
<sequence>MDSLNPGQKVALFTSAGAFGGAAIGSVESVWRIPRLGQELPSFAKQLRGIGARSVVVGLLDLFWSMYIDESYDVQHSIRSHDDVWNPFIGGLVTGIVPAVVKQNVVWGLGAGVAIGTGMAVLHYFERGDDKTSPLEKWANRYDYLKKD</sequence>
<gene>
    <name evidence="2" type="ORF">DYB25_005674</name>
</gene>
<feature type="transmembrane region" description="Helical" evidence="1">
    <location>
        <begin position="50"/>
        <end position="68"/>
    </location>
</feature>
<feature type="transmembrane region" description="Helical" evidence="1">
    <location>
        <begin position="12"/>
        <end position="30"/>
    </location>
</feature>
<evidence type="ECO:0008006" key="4">
    <source>
        <dbReference type="Google" id="ProtNLM"/>
    </source>
</evidence>
<evidence type="ECO:0000313" key="3">
    <source>
        <dbReference type="Proteomes" id="UP000266239"/>
    </source>
</evidence>
<protein>
    <recommendedName>
        <fullName evidence="4">NADH dehydrogenase [ubiquinone] 1 alpha subcomplex subunit 11</fullName>
    </recommendedName>
</protein>
<name>A0A396ZRY6_APHAT</name>
<comment type="caution">
    <text evidence="2">The sequence shown here is derived from an EMBL/GenBank/DDBJ whole genome shotgun (WGS) entry which is preliminary data.</text>
</comment>